<organism evidence="1 2">
    <name type="scientific">Nostoc flagelliforme FACHB-838</name>
    <dbReference type="NCBI Taxonomy" id="2692904"/>
    <lineage>
        <taxon>Bacteria</taxon>
        <taxon>Bacillati</taxon>
        <taxon>Cyanobacteriota</taxon>
        <taxon>Cyanophyceae</taxon>
        <taxon>Nostocales</taxon>
        <taxon>Nostocaceae</taxon>
        <taxon>Nostoc</taxon>
    </lineage>
</organism>
<sequence length="51" mass="5773">MPARKQGIRTYIHSGENVYLLPDSAKTYYIDGNQGEKFAAENGNNEQHFQA</sequence>
<dbReference type="Proteomes" id="UP000623440">
    <property type="component" value="Unassembled WGS sequence"/>
</dbReference>
<dbReference type="EMBL" id="JACJSI010000087">
    <property type="protein sequence ID" value="MBD2533246.1"/>
    <property type="molecule type" value="Genomic_DNA"/>
</dbReference>
<proteinExistence type="predicted"/>
<dbReference type="RefSeq" id="WP_190943830.1">
    <property type="nucleotide sequence ID" value="NZ_JACJSI010000087.1"/>
</dbReference>
<keyword evidence="2" id="KW-1185">Reference proteome</keyword>
<evidence type="ECO:0000313" key="1">
    <source>
        <dbReference type="EMBL" id="MBD2533246.1"/>
    </source>
</evidence>
<name>A0ABR8DWJ4_9NOSO</name>
<accession>A0ABR8DWJ4</accession>
<comment type="caution">
    <text evidence="1">The sequence shown here is derived from an EMBL/GenBank/DDBJ whole genome shotgun (WGS) entry which is preliminary data.</text>
</comment>
<protein>
    <submittedName>
        <fullName evidence="1">Uncharacterized protein</fullName>
    </submittedName>
</protein>
<gene>
    <name evidence="1" type="ORF">H6G97_28210</name>
</gene>
<reference evidence="1 2" key="1">
    <citation type="journal article" date="2020" name="ISME J.">
        <title>Comparative genomics reveals insights into cyanobacterial evolution and habitat adaptation.</title>
        <authorList>
            <person name="Chen M.Y."/>
            <person name="Teng W.K."/>
            <person name="Zhao L."/>
            <person name="Hu C.X."/>
            <person name="Zhou Y.K."/>
            <person name="Han B.P."/>
            <person name="Song L.R."/>
            <person name="Shu W.S."/>
        </authorList>
    </citation>
    <scope>NUCLEOTIDE SEQUENCE [LARGE SCALE GENOMIC DNA]</scope>
    <source>
        <strain evidence="1 2">FACHB-838</strain>
    </source>
</reference>
<evidence type="ECO:0000313" key="2">
    <source>
        <dbReference type="Proteomes" id="UP000623440"/>
    </source>
</evidence>